<keyword evidence="3" id="KW-1185">Reference proteome</keyword>
<protein>
    <submittedName>
        <fullName evidence="2">Protein ROOT PRIMORDIUM DEFECTIVE 1</fullName>
    </submittedName>
</protein>
<reference evidence="2 3" key="1">
    <citation type="journal article" date="2015" name="Proc. Natl. Acad. Sci. U.S.A.">
        <title>The resurrection genome of Boea hygrometrica: A blueprint for survival of dehydration.</title>
        <authorList>
            <person name="Xiao L."/>
            <person name="Yang G."/>
            <person name="Zhang L."/>
            <person name="Yang X."/>
            <person name="Zhao S."/>
            <person name="Ji Z."/>
            <person name="Zhou Q."/>
            <person name="Hu M."/>
            <person name="Wang Y."/>
            <person name="Chen M."/>
            <person name="Xu Y."/>
            <person name="Jin H."/>
            <person name="Xiao X."/>
            <person name="Hu G."/>
            <person name="Bao F."/>
            <person name="Hu Y."/>
            <person name="Wan P."/>
            <person name="Li L."/>
            <person name="Deng X."/>
            <person name="Kuang T."/>
            <person name="Xiang C."/>
            <person name="Zhu J.K."/>
            <person name="Oliver M.J."/>
            <person name="He Y."/>
        </authorList>
    </citation>
    <scope>NUCLEOTIDE SEQUENCE [LARGE SCALE GENOMIC DNA]</scope>
    <source>
        <strain evidence="3">cv. XS01</strain>
    </source>
</reference>
<evidence type="ECO:0000313" key="2">
    <source>
        <dbReference type="EMBL" id="KZV49974.1"/>
    </source>
</evidence>
<organism evidence="2 3">
    <name type="scientific">Dorcoceras hygrometricum</name>
    <dbReference type="NCBI Taxonomy" id="472368"/>
    <lineage>
        <taxon>Eukaryota</taxon>
        <taxon>Viridiplantae</taxon>
        <taxon>Streptophyta</taxon>
        <taxon>Embryophyta</taxon>
        <taxon>Tracheophyta</taxon>
        <taxon>Spermatophyta</taxon>
        <taxon>Magnoliopsida</taxon>
        <taxon>eudicotyledons</taxon>
        <taxon>Gunneridae</taxon>
        <taxon>Pentapetalae</taxon>
        <taxon>asterids</taxon>
        <taxon>lamiids</taxon>
        <taxon>Lamiales</taxon>
        <taxon>Gesneriaceae</taxon>
        <taxon>Didymocarpoideae</taxon>
        <taxon>Trichosporeae</taxon>
        <taxon>Loxocarpinae</taxon>
        <taxon>Dorcoceras</taxon>
    </lineage>
</organism>
<gene>
    <name evidence="2" type="ORF">F511_26547</name>
</gene>
<dbReference type="Proteomes" id="UP000250235">
    <property type="component" value="Unassembled WGS sequence"/>
</dbReference>
<feature type="compositionally biased region" description="Basic residues" evidence="1">
    <location>
        <begin position="160"/>
        <end position="173"/>
    </location>
</feature>
<dbReference type="OrthoDB" id="1751168at2759"/>
<feature type="region of interest" description="Disordered" evidence="1">
    <location>
        <begin position="154"/>
        <end position="176"/>
    </location>
</feature>
<dbReference type="AlphaFoldDB" id="A0A2Z7CYZ8"/>
<proteinExistence type="predicted"/>
<accession>A0A2Z7CYZ8</accession>
<evidence type="ECO:0000256" key="1">
    <source>
        <dbReference type="SAM" id="MobiDB-lite"/>
    </source>
</evidence>
<evidence type="ECO:0000313" key="3">
    <source>
        <dbReference type="Proteomes" id="UP000250235"/>
    </source>
</evidence>
<sequence length="284" mass="32447">MASVLFVNALQVNFNSMLTMEHSGMVKMFKSLEDSGLIGFLNNCQSRGCSMYSNTAVEIRRQFSGSDEPFMAPNKKRDMPIEFRLLHDIVAKALCAKSGSFDQVTSEKLDLMIANTAGLKQMKQSAKEEATSYGDSADGLEVDDVIGDVIQSQESAGSLHSRRKKKRRRRGSSRKLQCNQQMLLELARAKRCRLHKLIRQRFAIAIKIQQEDFALLFQQTKLQCPVATQRYPVARLTSRKLYASSRKLWFRIKKRRSRRSVEIKSVERFSRNILAVAREKQLST</sequence>
<dbReference type="EMBL" id="KQ992599">
    <property type="protein sequence ID" value="KZV49974.1"/>
    <property type="molecule type" value="Genomic_DNA"/>
</dbReference>
<name>A0A2Z7CYZ8_9LAMI</name>